<dbReference type="EMBL" id="JABBWK010000022">
    <property type="protein sequence ID" value="KAG1901334.1"/>
    <property type="molecule type" value="Genomic_DNA"/>
</dbReference>
<evidence type="ECO:0000313" key="2">
    <source>
        <dbReference type="Proteomes" id="UP001195769"/>
    </source>
</evidence>
<accession>A0AAD4HN37</accession>
<reference evidence="1" key="1">
    <citation type="journal article" date="2020" name="New Phytol.">
        <title>Comparative genomics reveals dynamic genome evolution in host specialist ectomycorrhizal fungi.</title>
        <authorList>
            <person name="Lofgren L.A."/>
            <person name="Nguyen N.H."/>
            <person name="Vilgalys R."/>
            <person name="Ruytinx J."/>
            <person name="Liao H.L."/>
            <person name="Branco S."/>
            <person name="Kuo A."/>
            <person name="LaButti K."/>
            <person name="Lipzen A."/>
            <person name="Andreopoulos W."/>
            <person name="Pangilinan J."/>
            <person name="Riley R."/>
            <person name="Hundley H."/>
            <person name="Na H."/>
            <person name="Barry K."/>
            <person name="Grigoriev I.V."/>
            <person name="Stajich J.E."/>
            <person name="Kennedy P.G."/>
        </authorList>
    </citation>
    <scope>NUCLEOTIDE SEQUENCE</scope>
    <source>
        <strain evidence="1">FC203</strain>
    </source>
</reference>
<dbReference type="Pfam" id="PF18759">
    <property type="entry name" value="Plavaka"/>
    <property type="match status" value="1"/>
</dbReference>
<organism evidence="1 2">
    <name type="scientific">Suillus fuscotomentosus</name>
    <dbReference type="NCBI Taxonomy" id="1912939"/>
    <lineage>
        <taxon>Eukaryota</taxon>
        <taxon>Fungi</taxon>
        <taxon>Dikarya</taxon>
        <taxon>Basidiomycota</taxon>
        <taxon>Agaricomycotina</taxon>
        <taxon>Agaricomycetes</taxon>
        <taxon>Agaricomycetidae</taxon>
        <taxon>Boletales</taxon>
        <taxon>Suillineae</taxon>
        <taxon>Suillaceae</taxon>
        <taxon>Suillus</taxon>
    </lineage>
</organism>
<gene>
    <name evidence="1" type="ORF">F5891DRAFT_1128092</name>
</gene>
<proteinExistence type="predicted"/>
<comment type="caution">
    <text evidence="1">The sequence shown here is derived from an EMBL/GenBank/DDBJ whole genome shotgun (WGS) entry which is preliminary data.</text>
</comment>
<name>A0AAD4HN37_9AGAM</name>
<protein>
    <recommendedName>
        <fullName evidence="3">Transposase</fullName>
    </recommendedName>
</protein>
<dbReference type="RefSeq" id="XP_041226909.1">
    <property type="nucleotide sequence ID" value="XM_041364246.1"/>
</dbReference>
<sequence length="864" mass="99062">MPRASEDVLCQICGATMPVRRIMSHTRMYFVPVSSDHQHHDNANDGVNDDAPPAPQLDDIKIEYHPHSKIPSTVHPFSDFSCHHPTEDTMPRHASPWEPFCTRLDFEVAEIALAAAMTKDQTNRLFELMRRAASAKEDFTLQSHDEVCTLWKMASERFTPFETSTISVPHHGEAREYTMYSRCLWNWALDLMQDIRFAPHFVFDAQRLYKFNGARFVQFIDEPWAANAFWDAQLQSRLPPDAKPLVFILYADKAKLSSFGTDGYPIVVRIANLPVEIRNGTGVGGGRVVGWLPIQKKSFVNFKNAVWHGSFLKLLKAVIVHSKSGYWFECWDHVQRLLWPLILILSADYEAQCVMSLIRRLKGKFPCPVCLVPQEQQAVLSDAHPLRTSTQSLGILNAARSTLTEKEKEKQLKAYSLRDVENCFWKVSHCDVHRALSFDRLHSNNAGMWGDHLWSELHFDALPRWRDLKHFLQVVGVDFNDGSAHEDISKMIIFTAQNVLSRTNSELGYLLLRCICCYVDLDIYAALEVHTEDTTAAGRDALSRFSMLMDLYIEKSQPETRKSWNFPKKHLLTHLFDNILAKGVTRNYNTKVNEKMHGPLRAIYLQWTNFRDVAPQILRYDHWQLTSTSIRDEINDLDVYTDNLKAAIEPEATNNPEDVVNAARVQLGARQGDFSFSAIEQTHATDRAFFGFRIKLNKFFNDLLLNDAIPLPNETCSRFQACDQSMVDWRLQRDLLQCNPKFFGSPRYDCIIIKTEHQPLFAHLIYMFRCKVGGTELSLALIHPYDIGIGVCRRQDLDLGLWSVRAKPQSSSEFIFVESIIRGVALASDPEAVNDYFVMDTIDTDMFLRMKALQGSSGLHFQRQ</sequence>
<dbReference type="InterPro" id="IPR041078">
    <property type="entry name" value="Plavaka"/>
</dbReference>
<evidence type="ECO:0000313" key="1">
    <source>
        <dbReference type="EMBL" id="KAG1901334.1"/>
    </source>
</evidence>
<evidence type="ECO:0008006" key="3">
    <source>
        <dbReference type="Google" id="ProtNLM"/>
    </source>
</evidence>
<dbReference type="GeneID" id="64658544"/>
<keyword evidence="2" id="KW-1185">Reference proteome</keyword>
<dbReference type="Proteomes" id="UP001195769">
    <property type="component" value="Unassembled WGS sequence"/>
</dbReference>
<dbReference type="AlphaFoldDB" id="A0AAD4HN37"/>